<organism evidence="1 2">
    <name type="scientific">Roseivirga seohaensis subsp. aquiponti</name>
    <dbReference type="NCBI Taxonomy" id="1566026"/>
    <lineage>
        <taxon>Bacteria</taxon>
        <taxon>Pseudomonadati</taxon>
        <taxon>Bacteroidota</taxon>
        <taxon>Cytophagia</taxon>
        <taxon>Cytophagales</taxon>
        <taxon>Roseivirgaceae</taxon>
        <taxon>Roseivirga</taxon>
    </lineage>
</organism>
<dbReference type="RefSeq" id="WP_053222344.1">
    <property type="nucleotide sequence ID" value="NZ_JSVA01000004.1"/>
</dbReference>
<evidence type="ECO:0000313" key="2">
    <source>
        <dbReference type="Proteomes" id="UP000036908"/>
    </source>
</evidence>
<dbReference type="PATRIC" id="fig|1566026.4.peg.2522"/>
<dbReference type="AlphaFoldDB" id="A0A0L8ANS8"/>
<dbReference type="Pfam" id="PF15566">
    <property type="entry name" value="Imm32"/>
    <property type="match status" value="1"/>
</dbReference>
<sequence>MEIKIQIPDYKAECGITYIWEDNFEIQTKVENGEIIIQANKDGLISLANHFLNLAQDGVPNGHHMHFDEFNSLEKGSKELIVIKK</sequence>
<dbReference type="OrthoDB" id="3387727at2"/>
<protein>
    <submittedName>
        <fullName evidence="1">Uncharacterized protein</fullName>
    </submittedName>
</protein>
<comment type="caution">
    <text evidence="1">The sequence shown here is derived from an EMBL/GenBank/DDBJ whole genome shotgun (WGS) entry which is preliminary data.</text>
</comment>
<reference evidence="2" key="1">
    <citation type="submission" date="2014-11" db="EMBL/GenBank/DDBJ databases">
        <title>Genome sequencing of Roseivirga sp. D-25.</title>
        <authorList>
            <person name="Selvaratnam C."/>
            <person name="Thevarajoo S."/>
            <person name="Goh K.M."/>
            <person name="Eee R."/>
            <person name="Chan K.-G."/>
            <person name="Chong C.S."/>
        </authorList>
    </citation>
    <scope>NUCLEOTIDE SEQUENCE [LARGE SCALE GENOMIC DNA]</scope>
    <source>
        <strain evidence="2">D-25</strain>
    </source>
</reference>
<proteinExistence type="predicted"/>
<gene>
    <name evidence="1" type="ORF">OB69_03755</name>
</gene>
<keyword evidence="2" id="KW-1185">Reference proteome</keyword>
<accession>A0A0L8ANS8</accession>
<name>A0A0L8ANS8_9BACT</name>
<dbReference type="InterPro" id="IPR029083">
    <property type="entry name" value="Imm32"/>
</dbReference>
<evidence type="ECO:0000313" key="1">
    <source>
        <dbReference type="EMBL" id="KOF04108.1"/>
    </source>
</evidence>
<dbReference type="Proteomes" id="UP000036908">
    <property type="component" value="Unassembled WGS sequence"/>
</dbReference>
<dbReference type="EMBL" id="JSVA01000004">
    <property type="protein sequence ID" value="KOF04108.1"/>
    <property type="molecule type" value="Genomic_DNA"/>
</dbReference>